<evidence type="ECO:0000313" key="3">
    <source>
        <dbReference type="EMBL" id="PVH30367.1"/>
    </source>
</evidence>
<evidence type="ECO:0000256" key="2">
    <source>
        <dbReference type="SAM" id="Phobius"/>
    </source>
</evidence>
<proteinExistence type="predicted"/>
<dbReference type="Pfam" id="PF10011">
    <property type="entry name" value="DUF2254"/>
    <property type="match status" value="1"/>
</dbReference>
<dbReference type="AlphaFoldDB" id="A0A2T8HY71"/>
<organism evidence="3 4">
    <name type="scientific">Pararhodobacter oceanensis</name>
    <dbReference type="NCBI Taxonomy" id="2172121"/>
    <lineage>
        <taxon>Bacteria</taxon>
        <taxon>Pseudomonadati</taxon>
        <taxon>Pseudomonadota</taxon>
        <taxon>Alphaproteobacteria</taxon>
        <taxon>Rhodobacterales</taxon>
        <taxon>Paracoccaceae</taxon>
        <taxon>Pararhodobacter</taxon>
    </lineage>
</organism>
<feature type="compositionally biased region" description="Basic and acidic residues" evidence="1">
    <location>
        <begin position="393"/>
        <end position="405"/>
    </location>
</feature>
<feature type="transmembrane region" description="Helical" evidence="2">
    <location>
        <begin position="60"/>
        <end position="85"/>
    </location>
</feature>
<protein>
    <submittedName>
        <fullName evidence="3">DUF2254 domain-containing protein</fullName>
    </submittedName>
</protein>
<feature type="transmembrane region" description="Helical" evidence="2">
    <location>
        <begin position="106"/>
        <end position="126"/>
    </location>
</feature>
<dbReference type="EMBL" id="QDKM01000001">
    <property type="protein sequence ID" value="PVH30367.1"/>
    <property type="molecule type" value="Genomic_DNA"/>
</dbReference>
<accession>A0A2T8HY71</accession>
<keyword evidence="4" id="KW-1185">Reference proteome</keyword>
<feature type="transmembrane region" description="Helical" evidence="2">
    <location>
        <begin position="132"/>
        <end position="155"/>
    </location>
</feature>
<keyword evidence="2" id="KW-0472">Membrane</keyword>
<keyword evidence="2" id="KW-0812">Transmembrane</keyword>
<keyword evidence="2" id="KW-1133">Transmembrane helix</keyword>
<sequence length="412" mass="43823">MFRLIVYLRRLSRKLWVRVALFAVLAIVSVLVSHLAAPLIPEALSGINDMIGPDAVTPILSIIASSMLAVSTFSLTTMVSAHRAAAATATPRVLRLMTSDPTTHTVLATFIGAFVYALTALILFYAGFGDGALVMLCVTLLVTLGVVVALIRWIAHLTDLGTMDDALARAENAAKSALTSFRKQPTLGARALTEEIIIPHDAQTLTAPVSGVLQMIDVEGLADCAQDGVWVLRRPGQVVLKGMPLAQFAGAAPGTEDALGDCFVIGNGRTFEQDPSFALTTLSEIASRALSPAVNDPGTAIEVISRLERLLWDWALAERGADDRQPRVYMPMLSTQQLVEAAFDAIGRDGAGMIEVCGHLLASLDMLGKSADEGLAEAAQVARRRAQAHAERALTLEVDRQRLPQDGEAGPA</sequence>
<name>A0A2T8HY71_9RHOB</name>
<feature type="transmembrane region" description="Helical" evidence="2">
    <location>
        <begin position="20"/>
        <end position="40"/>
    </location>
</feature>
<dbReference type="Proteomes" id="UP000245911">
    <property type="component" value="Unassembled WGS sequence"/>
</dbReference>
<dbReference type="RefSeq" id="WP_116556779.1">
    <property type="nucleotide sequence ID" value="NZ_QDKM01000001.1"/>
</dbReference>
<gene>
    <name evidence="3" type="ORF">DDE20_02105</name>
</gene>
<dbReference type="OrthoDB" id="2955631at2"/>
<reference evidence="3 4" key="1">
    <citation type="submission" date="2018-04" db="EMBL/GenBank/DDBJ databases">
        <title>Pararhodobacter oceanense sp. nov., isolated from marine intertidal sediment.</title>
        <authorList>
            <person name="Wang X.-L."/>
            <person name="Du Z.-J."/>
        </authorList>
    </citation>
    <scope>NUCLEOTIDE SEQUENCE [LARGE SCALE GENOMIC DNA]</scope>
    <source>
        <strain evidence="3 4">AM505</strain>
    </source>
</reference>
<comment type="caution">
    <text evidence="3">The sequence shown here is derived from an EMBL/GenBank/DDBJ whole genome shotgun (WGS) entry which is preliminary data.</text>
</comment>
<evidence type="ECO:0000313" key="4">
    <source>
        <dbReference type="Proteomes" id="UP000245911"/>
    </source>
</evidence>
<dbReference type="InterPro" id="IPR018723">
    <property type="entry name" value="DUF2254_membrane"/>
</dbReference>
<evidence type="ECO:0000256" key="1">
    <source>
        <dbReference type="SAM" id="MobiDB-lite"/>
    </source>
</evidence>
<feature type="region of interest" description="Disordered" evidence="1">
    <location>
        <begin position="393"/>
        <end position="412"/>
    </location>
</feature>